<comment type="caution">
    <text evidence="1">The sequence shown here is derived from an EMBL/GenBank/DDBJ whole genome shotgun (WGS) entry which is preliminary data.</text>
</comment>
<evidence type="ECO:0000313" key="3">
    <source>
        <dbReference type="Proteomes" id="UP000268652"/>
    </source>
</evidence>
<keyword evidence="3" id="KW-1185">Reference proteome</keyword>
<dbReference type="OrthoDB" id="4322593at2"/>
<dbReference type="EMBL" id="RBDX01000055">
    <property type="protein sequence ID" value="RKN03227.1"/>
    <property type="molecule type" value="Genomic_DNA"/>
</dbReference>
<dbReference type="Proteomes" id="UP000275024">
    <property type="component" value="Unassembled WGS sequence"/>
</dbReference>
<gene>
    <name evidence="2" type="ORF">D7318_31820</name>
    <name evidence="1" type="ORF">D7319_32005</name>
</gene>
<organism evidence="1 4">
    <name type="scientific">Streptomyces radicis</name>
    <dbReference type="NCBI Taxonomy" id="1750517"/>
    <lineage>
        <taxon>Bacteria</taxon>
        <taxon>Bacillati</taxon>
        <taxon>Actinomycetota</taxon>
        <taxon>Actinomycetes</taxon>
        <taxon>Kitasatosporales</taxon>
        <taxon>Streptomycetaceae</taxon>
        <taxon>Streptomyces</taxon>
    </lineage>
</organism>
<reference evidence="3 4" key="1">
    <citation type="submission" date="2018-09" db="EMBL/GenBank/DDBJ databases">
        <title>Streptomyces sp. nov. DS1-2, an endophytic actinomycete isolated from roots of Dendrobium scabrilingue.</title>
        <authorList>
            <person name="Kuncharoen N."/>
            <person name="Kudo T."/>
            <person name="Ohkuma M."/>
            <person name="Yuki M."/>
            <person name="Tanasupawat S."/>
        </authorList>
    </citation>
    <scope>NUCLEOTIDE SEQUENCE [LARGE SCALE GENOMIC DNA]</scope>
    <source>
        <strain evidence="1 4">AZ1-7</strain>
        <strain evidence="2 3">DS1-2</strain>
    </source>
</reference>
<name>A0A3A9WBA4_9ACTN</name>
<evidence type="ECO:0000313" key="1">
    <source>
        <dbReference type="EMBL" id="RKN03227.1"/>
    </source>
</evidence>
<protein>
    <recommendedName>
        <fullName evidence="5">DUF1795 domain-containing protein</fullName>
    </recommendedName>
</protein>
<sequence length="149" mass="16083">MTTGLPEYVPYCVEETLPDGDATRHRAFRTDLDAGAVQITVVRPDASSAAELATLLDAAIEGCATAYEEEYPSSTAEYRDYGTLAVEDGARVHGLHIAQDYGAMDIDLFAVGRDGDTVTFVQWGRLGDFTNAPVADFQDTATTAVDRLR</sequence>
<evidence type="ECO:0000313" key="2">
    <source>
        <dbReference type="EMBL" id="RKN13111.1"/>
    </source>
</evidence>
<dbReference type="EMBL" id="RBDY01000054">
    <property type="protein sequence ID" value="RKN13111.1"/>
    <property type="molecule type" value="Genomic_DNA"/>
</dbReference>
<evidence type="ECO:0000313" key="4">
    <source>
        <dbReference type="Proteomes" id="UP000275024"/>
    </source>
</evidence>
<proteinExistence type="predicted"/>
<accession>A0A3A9WBA4</accession>
<dbReference type="Proteomes" id="UP000268652">
    <property type="component" value="Unassembled WGS sequence"/>
</dbReference>
<dbReference type="AlphaFoldDB" id="A0A3A9WBA4"/>
<evidence type="ECO:0008006" key="5">
    <source>
        <dbReference type="Google" id="ProtNLM"/>
    </source>
</evidence>